<dbReference type="EMBL" id="JABXWD010000009">
    <property type="protein sequence ID" value="MBV6340153.1"/>
    <property type="molecule type" value="Genomic_DNA"/>
</dbReference>
<evidence type="ECO:0000313" key="1">
    <source>
        <dbReference type="EMBL" id="MBV6340153.1"/>
    </source>
</evidence>
<dbReference type="RefSeq" id="WP_218250775.1">
    <property type="nucleotide sequence ID" value="NZ_JABXWD010000009.1"/>
</dbReference>
<dbReference type="Proteomes" id="UP001196980">
    <property type="component" value="Unassembled WGS sequence"/>
</dbReference>
<organism evidence="1 2">
    <name type="scientific">Candidatus Magnetobacterium casense</name>
    <dbReference type="NCBI Taxonomy" id="1455061"/>
    <lineage>
        <taxon>Bacteria</taxon>
        <taxon>Pseudomonadati</taxon>
        <taxon>Nitrospirota</taxon>
        <taxon>Thermodesulfovibrionia</taxon>
        <taxon>Thermodesulfovibrionales</taxon>
        <taxon>Candidatus Magnetobacteriaceae</taxon>
        <taxon>Candidatus Magnetobacterium</taxon>
    </lineage>
</organism>
<gene>
    <name evidence="1" type="ORF">HWQ67_01015</name>
</gene>
<sequence length="46" mass="5455">MVITDLSRMLNYEIDMHTTLIIENSQTLRINDFLVTPRGYKEKKRG</sequence>
<comment type="caution">
    <text evidence="1">The sequence shown here is derived from an EMBL/GenBank/DDBJ whole genome shotgun (WGS) entry which is preliminary data.</text>
</comment>
<dbReference type="PANTHER" id="PTHR47036">
    <property type="entry name" value="COBALT-FACTOR III C(17)-METHYLTRANSFERASE-RELATED"/>
    <property type="match status" value="1"/>
</dbReference>
<protein>
    <submittedName>
        <fullName evidence="1">Uncharacterized protein</fullName>
    </submittedName>
</protein>
<reference evidence="1 2" key="1">
    <citation type="journal article" date="2020" name="J Geophys Res Biogeosci">
        <title>Magnetotaxis as an Adaptation to Enable Bacterial Shuttling of Microbial Sulfur and Sulfur Cycling Across Aquatic Oxic#Anoxic Interfaces.</title>
        <authorList>
            <person name="Li J."/>
            <person name="Liu P."/>
            <person name="Wang J."/>
            <person name="Roberts A.P."/>
            <person name="Pan Y."/>
        </authorList>
    </citation>
    <scope>NUCLEOTIDE SEQUENCE [LARGE SCALE GENOMIC DNA]</scope>
    <source>
        <strain evidence="1 2">MYR-1_YQ</strain>
    </source>
</reference>
<name>A0ABS6RU52_9BACT</name>
<dbReference type="PANTHER" id="PTHR47036:SF1">
    <property type="entry name" value="COBALT-FACTOR III C(17)-METHYLTRANSFERASE-RELATED"/>
    <property type="match status" value="1"/>
</dbReference>
<evidence type="ECO:0000313" key="2">
    <source>
        <dbReference type="Proteomes" id="UP001196980"/>
    </source>
</evidence>
<keyword evidence="2" id="KW-1185">Reference proteome</keyword>
<dbReference type="InterPro" id="IPR051810">
    <property type="entry name" value="Precorrin_MeTrfase"/>
</dbReference>
<accession>A0ABS6RU52</accession>
<proteinExistence type="predicted"/>